<protein>
    <recommendedName>
        <fullName evidence="3">Aminotransferase class V domain-containing protein</fullName>
    </recommendedName>
</protein>
<keyword evidence="2" id="KW-1185">Reference proteome</keyword>
<evidence type="ECO:0000313" key="2">
    <source>
        <dbReference type="Proteomes" id="UP000188354"/>
    </source>
</evidence>
<dbReference type="Gramene" id="OIW18288">
    <property type="protein sequence ID" value="OIW18288"/>
    <property type="gene ID" value="TanjilG_31428"/>
</dbReference>
<dbReference type="PANTHER" id="PTHR14237">
    <property type="entry name" value="MOLYBDOPTERIN COFACTOR SULFURASE MOSC"/>
    <property type="match status" value="1"/>
</dbReference>
<dbReference type="Proteomes" id="UP000188354">
    <property type="component" value="Chromosome LG01"/>
</dbReference>
<accession>A0A4P1RU31</accession>
<dbReference type="AlphaFoldDB" id="A0A4P1RU31"/>
<sequence>MHPITWLDLRIRGSQLSRNFRRKCKISRKGLFACAADVNGIMHWVSEAHRNCWHVLLDASSLIMGKDNLRLALNRPDFVVTSVDSTNSNASTITCLLVRKKSFYIFTASLANE</sequence>
<gene>
    <name evidence="1" type="ORF">TanjilG_31428</name>
</gene>
<name>A0A4P1RU31_LUPAN</name>
<dbReference type="PANTHER" id="PTHR14237:SF50">
    <property type="entry name" value="OS11G0487100 PROTEIN"/>
    <property type="match status" value="1"/>
</dbReference>
<proteinExistence type="predicted"/>
<evidence type="ECO:0008006" key="3">
    <source>
        <dbReference type="Google" id="ProtNLM"/>
    </source>
</evidence>
<dbReference type="STRING" id="3871.A0A4P1RU31"/>
<organism evidence="1 2">
    <name type="scientific">Lupinus angustifolius</name>
    <name type="common">Narrow-leaved blue lupine</name>
    <dbReference type="NCBI Taxonomy" id="3871"/>
    <lineage>
        <taxon>Eukaryota</taxon>
        <taxon>Viridiplantae</taxon>
        <taxon>Streptophyta</taxon>
        <taxon>Embryophyta</taxon>
        <taxon>Tracheophyta</taxon>
        <taxon>Spermatophyta</taxon>
        <taxon>Magnoliopsida</taxon>
        <taxon>eudicotyledons</taxon>
        <taxon>Gunneridae</taxon>
        <taxon>Pentapetalae</taxon>
        <taxon>rosids</taxon>
        <taxon>fabids</taxon>
        <taxon>Fabales</taxon>
        <taxon>Fabaceae</taxon>
        <taxon>Papilionoideae</taxon>
        <taxon>50 kb inversion clade</taxon>
        <taxon>genistoids sensu lato</taxon>
        <taxon>core genistoids</taxon>
        <taxon>Genisteae</taxon>
        <taxon>Lupinus</taxon>
    </lineage>
</organism>
<reference evidence="1 2" key="1">
    <citation type="journal article" date="2017" name="Plant Biotechnol. J.">
        <title>A comprehensive draft genome sequence for lupin (Lupinus angustifolius), an emerging health food: insights into plant-microbe interactions and legume evolution.</title>
        <authorList>
            <person name="Hane J.K."/>
            <person name="Ming Y."/>
            <person name="Kamphuis L.G."/>
            <person name="Nelson M.N."/>
            <person name="Garg G."/>
            <person name="Atkins C.A."/>
            <person name="Bayer P.E."/>
            <person name="Bravo A."/>
            <person name="Bringans S."/>
            <person name="Cannon S."/>
            <person name="Edwards D."/>
            <person name="Foley R."/>
            <person name="Gao L.L."/>
            <person name="Harrison M.J."/>
            <person name="Huang W."/>
            <person name="Hurgobin B."/>
            <person name="Li S."/>
            <person name="Liu C.W."/>
            <person name="McGrath A."/>
            <person name="Morahan G."/>
            <person name="Murray J."/>
            <person name="Weller J."/>
            <person name="Jian J."/>
            <person name="Singh K.B."/>
        </authorList>
    </citation>
    <scope>NUCLEOTIDE SEQUENCE [LARGE SCALE GENOMIC DNA]</scope>
    <source>
        <strain evidence="2">cv. Tanjil</strain>
        <tissue evidence="1">Whole plant</tissue>
    </source>
</reference>
<dbReference type="EMBL" id="CM007361">
    <property type="protein sequence ID" value="OIW18288.1"/>
    <property type="molecule type" value="Genomic_DNA"/>
</dbReference>
<evidence type="ECO:0000313" key="1">
    <source>
        <dbReference type="EMBL" id="OIW18288.1"/>
    </source>
</evidence>